<dbReference type="KEGG" id="enn:FRE64_04840"/>
<protein>
    <submittedName>
        <fullName evidence="1">DNA phosphorothioation-associated putative methyltransferase</fullName>
    </submittedName>
</protein>
<dbReference type="RefSeq" id="WP_146294917.1">
    <property type="nucleotide sequence ID" value="NZ_CP042326.1"/>
</dbReference>
<dbReference type="NCBIfam" id="TIGR04096">
    <property type="entry name" value="dnd_rel_methyl"/>
    <property type="match status" value="2"/>
</dbReference>
<reference evidence="1" key="1">
    <citation type="submission" date="2019-08" db="EMBL/GenBank/DDBJ databases">
        <title>Carotenoids and Carotenoid Binding Proteins in the Halophilic Cyanobacterium Euhalothece sp. ZM00.</title>
        <authorList>
            <person name="Cho S.M."/>
            <person name="Song J.Y."/>
            <person name="Park Y.-I."/>
        </authorList>
    </citation>
    <scope>NUCLEOTIDE SEQUENCE [LARGE SCALE GENOMIC DNA]</scope>
    <source>
        <strain evidence="1">Z-M001</strain>
    </source>
</reference>
<keyword evidence="2" id="KW-1185">Reference proteome</keyword>
<evidence type="ECO:0000313" key="2">
    <source>
        <dbReference type="Proteomes" id="UP000318453"/>
    </source>
</evidence>
<dbReference type="InterPro" id="IPR024019">
    <property type="entry name" value="CHP04096"/>
</dbReference>
<dbReference type="AlphaFoldDB" id="A0A5B8NJ65"/>
<dbReference type="OrthoDB" id="224775at2"/>
<sequence length="688" mass="80070">MTQLDQETWLNELIRLSRETSVGKQLPNAFYVHVSALPALCETLQAYEQKARSVVEKDIAEATLIKYSFSEPKISYLFYPDFDRVAHPPLKASLQVNLVTLEVSYRSYHDTVNPPILHRKETFVTPEYPYYQTFVQLTQQEKALGLLTQSRYIGTQREWEQKLRDRAVEIQGHQVISHQATHQKKPKIERHKAAIVRHQISRPVRVALEAELFTEGTTFFDYGCGYGGDIERIAEKGYDSRGWDPYYSPDTPLVEADIVNLGYVINVIEDTQERREALINAWKLTRRVLIVSAQVLINDSSNRQVAYGDGVITRRNTFQKYYEQEELKAYIDQVLGVDALPIGLGVYLVFRDSRQAETFRASRFRSHAKTPRLQKRVRRFEDYQTLLTPLMDFMTERGRLPAKGELPEESQIKAELGGLRRAFKVILQATNQEDWNAITQQRSEELKLYLATALLTHRPKFKDFSATVRQDIKGLFGSFKQACAEAEAMLFSLSDQEVIEQLCRESKIGLKLSKSLLVHISSLEELDPLLRLYEACASRTVGRLENVTVIQFYLAKPKIAYLSYPEFDRDPHPPLKAKMEINLGDLNVYYTEYNQNNPPLLHEKDKLVSSDYPLYEKFARLTQQERDWGLLDDFKAIRDRRGWLKCLEEHGAELKNHHLRWRKDLDLYRLKILKSQVQQRRRQQKKSQ</sequence>
<proteinExistence type="predicted"/>
<name>A0A5B8NJ65_9CHRO</name>
<gene>
    <name evidence="1" type="ORF">FRE64_04840</name>
</gene>
<keyword evidence="1" id="KW-0808">Transferase</keyword>
<keyword evidence="1" id="KW-0489">Methyltransferase</keyword>
<dbReference type="Proteomes" id="UP000318453">
    <property type="component" value="Chromosome"/>
</dbReference>
<dbReference type="EMBL" id="CP042326">
    <property type="protein sequence ID" value="QDZ39313.1"/>
    <property type="molecule type" value="Genomic_DNA"/>
</dbReference>
<accession>A0A5B8NJ65</accession>
<dbReference type="GO" id="GO:0032259">
    <property type="term" value="P:methylation"/>
    <property type="evidence" value="ECO:0007669"/>
    <property type="project" value="UniProtKB-KW"/>
</dbReference>
<evidence type="ECO:0000313" key="1">
    <source>
        <dbReference type="EMBL" id="QDZ39313.1"/>
    </source>
</evidence>
<organism evidence="1 2">
    <name type="scientific">Euhalothece natronophila Z-M001</name>
    <dbReference type="NCBI Taxonomy" id="522448"/>
    <lineage>
        <taxon>Bacteria</taxon>
        <taxon>Bacillati</taxon>
        <taxon>Cyanobacteriota</taxon>
        <taxon>Cyanophyceae</taxon>
        <taxon>Oscillatoriophycideae</taxon>
        <taxon>Chroococcales</taxon>
        <taxon>Halothecacae</taxon>
        <taxon>Halothece cluster</taxon>
        <taxon>Euhalothece</taxon>
    </lineage>
</organism>
<dbReference type="GO" id="GO:0008168">
    <property type="term" value="F:methyltransferase activity"/>
    <property type="evidence" value="ECO:0007669"/>
    <property type="project" value="UniProtKB-KW"/>
</dbReference>